<gene>
    <name evidence="8" type="ORF">M513_01835</name>
    <name evidence="9" type="ORF">M514_01835</name>
</gene>
<dbReference type="CDD" id="cd00200">
    <property type="entry name" value="WD40"/>
    <property type="match status" value="1"/>
</dbReference>
<feature type="repeat" description="WD" evidence="7">
    <location>
        <begin position="103"/>
        <end position="144"/>
    </location>
</feature>
<dbReference type="PANTHER" id="PTHR19861">
    <property type="entry name" value="WD40 REPEAT PROTEIN SWD2"/>
    <property type="match status" value="1"/>
</dbReference>
<feature type="repeat" description="WD" evidence="7">
    <location>
        <begin position="17"/>
        <end position="58"/>
    </location>
</feature>
<reference evidence="8 10" key="1">
    <citation type="journal article" date="2014" name="Nat. Genet.">
        <title>Genome and transcriptome of the porcine whipworm Trichuris suis.</title>
        <authorList>
            <person name="Jex A.R."/>
            <person name="Nejsum P."/>
            <person name="Schwarz E.M."/>
            <person name="Hu L."/>
            <person name="Young N.D."/>
            <person name="Hall R.S."/>
            <person name="Korhonen P.K."/>
            <person name="Liao S."/>
            <person name="Thamsborg S."/>
            <person name="Xia J."/>
            <person name="Xu P."/>
            <person name="Wang S."/>
            <person name="Scheerlinck J.P."/>
            <person name="Hofmann A."/>
            <person name="Sternberg P.W."/>
            <person name="Wang J."/>
            <person name="Gasser R.B."/>
        </authorList>
    </citation>
    <scope>NUCLEOTIDE SEQUENCE [LARGE SCALE GENOMIC DNA]</scope>
    <source>
        <strain evidence="9">DCEP-RM93F</strain>
        <strain evidence="8">DCEP-RM93M</strain>
    </source>
</reference>
<keyword evidence="10" id="KW-1185">Reference proteome</keyword>
<evidence type="ECO:0000256" key="6">
    <source>
        <dbReference type="ARBA" id="ARBA00023242"/>
    </source>
</evidence>
<dbReference type="InterPro" id="IPR019775">
    <property type="entry name" value="WD40_repeat_CS"/>
</dbReference>
<dbReference type="GO" id="GO:0003682">
    <property type="term" value="F:chromatin binding"/>
    <property type="evidence" value="ECO:0007669"/>
    <property type="project" value="TreeGrafter"/>
</dbReference>
<keyword evidence="3" id="KW-0806">Transcription termination</keyword>
<accession>A0A085MJC8</accession>
<feature type="repeat" description="WD" evidence="7">
    <location>
        <begin position="247"/>
        <end position="277"/>
    </location>
</feature>
<dbReference type="InterPro" id="IPR036322">
    <property type="entry name" value="WD40_repeat_dom_sf"/>
</dbReference>
<dbReference type="InterPro" id="IPR037867">
    <property type="entry name" value="Swd2/WDR82"/>
</dbReference>
<evidence type="ECO:0000313" key="9">
    <source>
        <dbReference type="EMBL" id="KFD72710.1"/>
    </source>
</evidence>
<dbReference type="InterPro" id="IPR020472">
    <property type="entry name" value="WD40_PAC1"/>
</dbReference>
<evidence type="ECO:0000256" key="5">
    <source>
        <dbReference type="ARBA" id="ARBA00022737"/>
    </source>
</evidence>
<comment type="subcellular location">
    <subcellularLocation>
        <location evidence="1">Nucleus</location>
    </subcellularLocation>
</comment>
<keyword evidence="3" id="KW-0805">Transcription regulation</keyword>
<evidence type="ECO:0000313" key="10">
    <source>
        <dbReference type="Proteomes" id="UP000030764"/>
    </source>
</evidence>
<dbReference type="GO" id="GO:0048188">
    <property type="term" value="C:Set1C/COMPASS complex"/>
    <property type="evidence" value="ECO:0007669"/>
    <property type="project" value="TreeGrafter"/>
</dbReference>
<dbReference type="InterPro" id="IPR015943">
    <property type="entry name" value="WD40/YVTN_repeat-like_dom_sf"/>
</dbReference>
<dbReference type="AlphaFoldDB" id="A0A085MJC8"/>
<dbReference type="Gene3D" id="2.130.10.10">
    <property type="entry name" value="YVTN repeat-like/Quinoprotein amine dehydrogenase"/>
    <property type="match status" value="2"/>
</dbReference>
<dbReference type="InterPro" id="IPR001680">
    <property type="entry name" value="WD40_rpt"/>
</dbReference>
<dbReference type="EMBL" id="KL367476">
    <property type="protein sequence ID" value="KFD72710.1"/>
    <property type="molecule type" value="Genomic_DNA"/>
</dbReference>
<dbReference type="SUPFAM" id="SSF50978">
    <property type="entry name" value="WD40 repeat-like"/>
    <property type="match status" value="1"/>
</dbReference>
<keyword evidence="5" id="KW-0677">Repeat</keyword>
<dbReference type="Proteomes" id="UP000030764">
    <property type="component" value="Unassembled WGS sequence"/>
</dbReference>
<dbReference type="SMART" id="SM00320">
    <property type="entry name" value="WD40"/>
    <property type="match status" value="4"/>
</dbReference>
<evidence type="ECO:0000313" key="8">
    <source>
        <dbReference type="EMBL" id="KFD57324.1"/>
    </source>
</evidence>
<comment type="similarity">
    <text evidence="2">Belongs to the WD repeat SWD2 family.</text>
</comment>
<proteinExistence type="inferred from homology"/>
<dbReference type="GO" id="GO:0006353">
    <property type="term" value="P:DNA-templated transcription termination"/>
    <property type="evidence" value="ECO:0007669"/>
    <property type="project" value="UniProtKB-KW"/>
</dbReference>
<dbReference type="PROSITE" id="PS00678">
    <property type="entry name" value="WD_REPEATS_1"/>
    <property type="match status" value="1"/>
</dbReference>
<keyword evidence="4 7" id="KW-0853">WD repeat</keyword>
<dbReference type="PROSITE" id="PS50082">
    <property type="entry name" value="WD_REPEATS_2"/>
    <property type="match status" value="3"/>
</dbReference>
<sequence>MILDQHMIRAFAISKVFEENTDVVNSIDFNPGGSLMITGSDDDSIVLYDCSNGTRKRQVNSKKYGVTLIRFTNAQDAVVHGSNKVDDGIRHLSLHDNKYIRYFNGHTKRVIALSVSPVDGTMLSGSLDRTVRLWDLRSQNCQGYISVSAPPMLSFDPEGIMFALAMEPGSIRLYDMRYFEKGPYNTFTLPQMDASISIAGLKFSPDGKVILVYTNGSKIYTIDSYQGHFFKTLTGHKNPTNLSIEASFTPDGVFVLSGSADGNIYFWRTETGENVAVLAGENGTGAHSRPVRCVRFSPTHALIVSACKDTVMWVPVED</sequence>
<dbReference type="Proteomes" id="UP000030758">
    <property type="component" value="Unassembled WGS sequence"/>
</dbReference>
<evidence type="ECO:0000256" key="7">
    <source>
        <dbReference type="PROSITE-ProRule" id="PRU00221"/>
    </source>
</evidence>
<protein>
    <submittedName>
        <fullName evidence="8">Uncharacterized protein</fullName>
    </submittedName>
</protein>
<dbReference type="PANTHER" id="PTHR19861:SF0">
    <property type="entry name" value="WD REPEAT-CONTAINING PROTEIN 82"/>
    <property type="match status" value="1"/>
</dbReference>
<dbReference type="Pfam" id="PF00400">
    <property type="entry name" value="WD40"/>
    <property type="match status" value="4"/>
</dbReference>
<keyword evidence="3" id="KW-0804">Transcription</keyword>
<dbReference type="PROSITE" id="PS50294">
    <property type="entry name" value="WD_REPEATS_REGION"/>
    <property type="match status" value="2"/>
</dbReference>
<dbReference type="OrthoDB" id="27537at2759"/>
<evidence type="ECO:0000256" key="4">
    <source>
        <dbReference type="ARBA" id="ARBA00022574"/>
    </source>
</evidence>
<dbReference type="PRINTS" id="PR00320">
    <property type="entry name" value="GPROTEINBRPT"/>
</dbReference>
<evidence type="ECO:0000256" key="3">
    <source>
        <dbReference type="ARBA" id="ARBA00022472"/>
    </source>
</evidence>
<dbReference type="EMBL" id="KL363189">
    <property type="protein sequence ID" value="KFD57324.1"/>
    <property type="molecule type" value="Genomic_DNA"/>
</dbReference>
<organism evidence="8 10">
    <name type="scientific">Trichuris suis</name>
    <name type="common">pig whipworm</name>
    <dbReference type="NCBI Taxonomy" id="68888"/>
    <lineage>
        <taxon>Eukaryota</taxon>
        <taxon>Metazoa</taxon>
        <taxon>Ecdysozoa</taxon>
        <taxon>Nematoda</taxon>
        <taxon>Enoplea</taxon>
        <taxon>Dorylaimia</taxon>
        <taxon>Trichinellida</taxon>
        <taxon>Trichuridae</taxon>
        <taxon>Trichuris</taxon>
    </lineage>
</organism>
<name>A0A085MJC8_9BILA</name>
<evidence type="ECO:0000256" key="1">
    <source>
        <dbReference type="ARBA" id="ARBA00004123"/>
    </source>
</evidence>
<evidence type="ECO:0000256" key="2">
    <source>
        <dbReference type="ARBA" id="ARBA00005616"/>
    </source>
</evidence>
<keyword evidence="6" id="KW-0539">Nucleus</keyword>